<dbReference type="EMBL" id="BARV01003327">
    <property type="protein sequence ID" value="GAI05465.1"/>
    <property type="molecule type" value="Genomic_DNA"/>
</dbReference>
<sequence length="93" mass="9767">MHNPEPFFALGELPAGSDAANGFFFFGVPEGRLLTITACCYWGGDSGENYQLNVVPASQGVNDVDIDGALGMFVYASPAKGGSTASYQAIWNP</sequence>
<accession>X1LSW4</accession>
<organism evidence="1">
    <name type="scientific">marine sediment metagenome</name>
    <dbReference type="NCBI Taxonomy" id="412755"/>
    <lineage>
        <taxon>unclassified sequences</taxon>
        <taxon>metagenomes</taxon>
        <taxon>ecological metagenomes</taxon>
    </lineage>
</organism>
<name>X1LSW4_9ZZZZ</name>
<evidence type="ECO:0000313" key="1">
    <source>
        <dbReference type="EMBL" id="GAI05465.1"/>
    </source>
</evidence>
<comment type="caution">
    <text evidence="1">The sequence shown here is derived from an EMBL/GenBank/DDBJ whole genome shotgun (WGS) entry which is preliminary data.</text>
</comment>
<gene>
    <name evidence="1" type="ORF">S06H3_08020</name>
</gene>
<proteinExistence type="predicted"/>
<protein>
    <submittedName>
        <fullName evidence="1">Uncharacterized protein</fullName>
    </submittedName>
</protein>
<reference evidence="1" key="1">
    <citation type="journal article" date="2014" name="Front. Microbiol.">
        <title>High frequency of phylogenetically diverse reductive dehalogenase-homologous genes in deep subseafloor sedimentary metagenomes.</title>
        <authorList>
            <person name="Kawai M."/>
            <person name="Futagami T."/>
            <person name="Toyoda A."/>
            <person name="Takaki Y."/>
            <person name="Nishi S."/>
            <person name="Hori S."/>
            <person name="Arai W."/>
            <person name="Tsubouchi T."/>
            <person name="Morono Y."/>
            <person name="Uchiyama I."/>
            <person name="Ito T."/>
            <person name="Fujiyama A."/>
            <person name="Inagaki F."/>
            <person name="Takami H."/>
        </authorList>
    </citation>
    <scope>NUCLEOTIDE SEQUENCE</scope>
    <source>
        <strain evidence="1">Expedition CK06-06</strain>
    </source>
</reference>
<dbReference type="AlphaFoldDB" id="X1LSW4"/>
<feature type="non-terminal residue" evidence="1">
    <location>
        <position position="93"/>
    </location>
</feature>